<reference evidence="2" key="1">
    <citation type="submission" date="2016-06" db="EMBL/GenBank/DDBJ databases">
        <title>Complete Genome Sequence of Pandoraea faecigallinarum DSM-23572.</title>
        <authorList>
            <person name="Yong D."/>
            <person name="Ee R."/>
            <person name="Lim Y.-L."/>
            <person name="Yin W.-F."/>
            <person name="Chan K.-G."/>
        </authorList>
    </citation>
    <scope>NUCLEOTIDE SEQUENCE</scope>
    <source>
        <strain evidence="2">DSM 23572</strain>
    </source>
</reference>
<dbReference type="STRING" id="656179.AB870_06530"/>
<organism evidence="2 3">
    <name type="scientific">Pandoraea faecigallinarum</name>
    <dbReference type="NCBI Taxonomy" id="656179"/>
    <lineage>
        <taxon>Bacteria</taxon>
        <taxon>Pseudomonadati</taxon>
        <taxon>Pseudomonadota</taxon>
        <taxon>Betaproteobacteria</taxon>
        <taxon>Burkholderiales</taxon>
        <taxon>Burkholderiaceae</taxon>
        <taxon>Pandoraea</taxon>
    </lineage>
</organism>
<evidence type="ECO:0000313" key="3">
    <source>
        <dbReference type="Proteomes" id="UP000035651"/>
    </source>
</evidence>
<dbReference type="Proteomes" id="UP000035651">
    <property type="component" value="Chromosome"/>
</dbReference>
<dbReference type="KEGG" id="pfg:AB870_06530"/>
<feature type="region of interest" description="Disordered" evidence="1">
    <location>
        <begin position="1"/>
        <end position="23"/>
    </location>
</feature>
<proteinExistence type="predicted"/>
<keyword evidence="3" id="KW-1185">Reference proteome</keyword>
<accession>A0A0H3WTI0</accession>
<evidence type="ECO:0000256" key="1">
    <source>
        <dbReference type="SAM" id="MobiDB-lite"/>
    </source>
</evidence>
<sequence>MARAGASPAGMGPGRRWGGAVAGSGASGVSGAFGTFGTFGAGVGVADMGTIIKRALKDIDRAMFRPVIPGSFPSRRL</sequence>
<feature type="compositionally biased region" description="Gly residues" evidence="1">
    <location>
        <begin position="11"/>
        <end position="23"/>
    </location>
</feature>
<gene>
    <name evidence="2" type="ORF">AB870_06530</name>
</gene>
<dbReference type="EMBL" id="CP011807">
    <property type="protein sequence ID" value="AKM29841.1"/>
    <property type="molecule type" value="Genomic_DNA"/>
</dbReference>
<evidence type="ECO:0000313" key="2">
    <source>
        <dbReference type="EMBL" id="AKM29841.1"/>
    </source>
</evidence>
<name>A0A0H3WTI0_9BURK</name>
<protein>
    <submittedName>
        <fullName evidence="2">Uncharacterized protein</fullName>
    </submittedName>
</protein>
<dbReference type="AlphaFoldDB" id="A0A0H3WTI0"/>